<organism evidence="3 4">
    <name type="scientific">Heligmosomoides polygyrus</name>
    <name type="common">Parasitic roundworm</name>
    <dbReference type="NCBI Taxonomy" id="6339"/>
    <lineage>
        <taxon>Eukaryota</taxon>
        <taxon>Metazoa</taxon>
        <taxon>Ecdysozoa</taxon>
        <taxon>Nematoda</taxon>
        <taxon>Chromadorea</taxon>
        <taxon>Rhabditida</taxon>
        <taxon>Rhabditina</taxon>
        <taxon>Rhabditomorpha</taxon>
        <taxon>Strongyloidea</taxon>
        <taxon>Heligmosomidae</taxon>
        <taxon>Heligmosomoides</taxon>
    </lineage>
</organism>
<dbReference type="Proteomes" id="UP000050761">
    <property type="component" value="Unassembled WGS sequence"/>
</dbReference>
<evidence type="ECO:0000313" key="3">
    <source>
        <dbReference type="Proteomes" id="UP000050761"/>
    </source>
</evidence>
<dbReference type="AlphaFoldDB" id="A0A183FDU8"/>
<reference evidence="4" key="2">
    <citation type="submission" date="2019-09" db="UniProtKB">
        <authorList>
            <consortium name="WormBaseParasite"/>
        </authorList>
    </citation>
    <scope>IDENTIFICATION</scope>
</reference>
<evidence type="ECO:0000313" key="4">
    <source>
        <dbReference type="WBParaSite" id="HPBE_0000446501-mRNA-1"/>
    </source>
</evidence>
<name>A0A183FDU8_HELPZ</name>
<dbReference type="EMBL" id="UZAH01025318">
    <property type="protein sequence ID" value="VDO61338.1"/>
    <property type="molecule type" value="Genomic_DNA"/>
</dbReference>
<evidence type="ECO:0000256" key="1">
    <source>
        <dbReference type="SAM" id="MobiDB-lite"/>
    </source>
</evidence>
<feature type="region of interest" description="Disordered" evidence="1">
    <location>
        <begin position="40"/>
        <end position="88"/>
    </location>
</feature>
<sequence>MLSTARQVAVLIKAHGARNTQQQQEAKVVLENANGLVEGSNTCGRIHQPSGIRDTMGGDKGSNSPTRIPAGKWGIEPGPDSSTTNPWV</sequence>
<reference evidence="2 3" key="1">
    <citation type="submission" date="2018-11" db="EMBL/GenBank/DDBJ databases">
        <authorList>
            <consortium name="Pathogen Informatics"/>
        </authorList>
    </citation>
    <scope>NUCLEOTIDE SEQUENCE [LARGE SCALE GENOMIC DNA]</scope>
</reference>
<evidence type="ECO:0000313" key="2">
    <source>
        <dbReference type="EMBL" id="VDO61338.1"/>
    </source>
</evidence>
<accession>A0A3P8A9B3</accession>
<proteinExistence type="predicted"/>
<protein>
    <submittedName>
        <fullName evidence="2 4">Uncharacterized protein</fullName>
    </submittedName>
</protein>
<accession>A0A183FDU8</accession>
<keyword evidence="3" id="KW-1185">Reference proteome</keyword>
<dbReference type="WBParaSite" id="HPBE_0000446501-mRNA-1">
    <property type="protein sequence ID" value="HPBE_0000446501-mRNA-1"/>
    <property type="gene ID" value="HPBE_0000446501"/>
</dbReference>
<gene>
    <name evidence="2" type="ORF">HPBE_LOCUS4466</name>
</gene>